<feature type="transmembrane region" description="Helical" evidence="2">
    <location>
        <begin position="143"/>
        <end position="161"/>
    </location>
</feature>
<dbReference type="InParanoid" id="A0A090CDY2"/>
<keyword evidence="2" id="KW-1133">Transmembrane helix</keyword>
<dbReference type="EMBL" id="FO904936">
    <property type="protein sequence ID" value="CDP23549.1"/>
    <property type="molecule type" value="Genomic_DNA"/>
</dbReference>
<evidence type="ECO:0000256" key="2">
    <source>
        <dbReference type="SAM" id="Phobius"/>
    </source>
</evidence>
<keyword evidence="2" id="KW-0812">Transmembrane</keyword>
<protein>
    <submittedName>
        <fullName evidence="3">Uncharacterized protein</fullName>
    </submittedName>
</protein>
<evidence type="ECO:0000313" key="3">
    <source>
        <dbReference type="EMBL" id="CDP23549.1"/>
    </source>
</evidence>
<keyword evidence="4" id="KW-1185">Reference proteome</keyword>
<proteinExistence type="predicted"/>
<dbReference type="AlphaFoldDB" id="A0A090CDY2"/>
<keyword evidence="2" id="KW-0472">Membrane</keyword>
<name>A0A090CDY2_PODAN</name>
<dbReference type="Proteomes" id="UP000001197">
    <property type="component" value="Chromosome 1"/>
</dbReference>
<feature type="compositionally biased region" description="Pro residues" evidence="1">
    <location>
        <begin position="321"/>
        <end position="331"/>
    </location>
</feature>
<evidence type="ECO:0000313" key="4">
    <source>
        <dbReference type="Proteomes" id="UP000001197"/>
    </source>
</evidence>
<reference evidence="3 4" key="1">
    <citation type="journal article" date="2008" name="Genome Biol.">
        <title>The genome sequence of the model ascomycete fungus Podospora anserina.</title>
        <authorList>
            <person name="Espagne E."/>
            <person name="Lespinet O."/>
            <person name="Malagnac F."/>
            <person name="Da Silva C."/>
            <person name="Jaillon O."/>
            <person name="Porcel B.M."/>
            <person name="Couloux A."/>
            <person name="Aury J.-M."/>
            <person name="Segurens B."/>
            <person name="Poulain J."/>
            <person name="Anthouard V."/>
            <person name="Grossetete S."/>
            <person name="Khalili H."/>
            <person name="Coppin E."/>
            <person name="Dequard-Chablat M."/>
            <person name="Picard M."/>
            <person name="Contamine V."/>
            <person name="Arnaise S."/>
            <person name="Bourdais A."/>
            <person name="Berteaux-Lecellier V."/>
            <person name="Gautheret D."/>
            <person name="de Vries R.P."/>
            <person name="Battaglia E."/>
            <person name="Coutinho P.M."/>
            <person name="Danchin E.G.J."/>
            <person name="Henrissat B."/>
            <person name="El Khoury R."/>
            <person name="Sainsard-Chanet A."/>
            <person name="Boivin A."/>
            <person name="Pinan-Lucarre B."/>
            <person name="Sellem C.H."/>
            <person name="Debuchy R."/>
            <person name="Wincker P."/>
            <person name="Weissenbach J."/>
            <person name="Silar P."/>
        </authorList>
    </citation>
    <scope>NUCLEOTIDE SEQUENCE [LARGE SCALE GENOMIC DNA]</scope>
    <source>
        <strain evidence="4">S / ATCC MYA-4624 / DSM 980 / FGSC 10383</strain>
    </source>
</reference>
<feature type="transmembrane region" description="Helical" evidence="2">
    <location>
        <begin position="28"/>
        <end position="46"/>
    </location>
</feature>
<feature type="transmembrane region" description="Helical" evidence="2">
    <location>
        <begin position="107"/>
        <end position="131"/>
    </location>
</feature>
<feature type="transmembrane region" description="Helical" evidence="2">
    <location>
        <begin position="73"/>
        <end position="95"/>
    </location>
</feature>
<evidence type="ECO:0000256" key="1">
    <source>
        <dbReference type="SAM" id="MobiDB-lite"/>
    </source>
</evidence>
<accession>A0A090CDY2</accession>
<feature type="region of interest" description="Disordered" evidence="1">
    <location>
        <begin position="290"/>
        <end position="338"/>
    </location>
</feature>
<sequence>MAAFERDEAKCLYYAAFASHLHRQAFDFIYWFLFILVVSMLFLSSWKYSGDMEKVSDLEPGCPEYKKKMKRCFYVCALYSSISVVAVVMEVYALLALQFCDGEDLMSLYWSTWTMLQVGSLIAIFGILLAVYNSVRARKNPPWALALGTPVLVVAGIGHALHSSVRRRAERMRSRSRSRARHRAVSNCSSSRMELNGVPISREQTLFGEESEKEDGEIPGKLVGYTPDGSPIIRFTEDPGGIGADRGEVICRGEGGHVIVAFRKGMTTIINGAISSPPPAALLPVPMTSPRPSYSSAGLTVPPRSPVVKIELPTTGRTTPTPEPRATPPTVLPRDSPV</sequence>
<reference evidence="4" key="2">
    <citation type="journal article" date="2014" name="Genetics">
        <title>Maintaining two mating types: Structure of the mating type locus and its role in heterokaryosis in Podospora anserina.</title>
        <authorList>
            <person name="Grognet P."/>
            <person name="Bidard F."/>
            <person name="Kuchly C."/>
            <person name="Tong L.C.H."/>
            <person name="Coppin E."/>
            <person name="Benkhali J.A."/>
            <person name="Couloux A."/>
            <person name="Wincker P."/>
            <person name="Debuchy R."/>
            <person name="Silar P."/>
        </authorList>
    </citation>
    <scope>GENOME REANNOTATION</scope>
    <source>
        <strain evidence="4">S / ATCC MYA-4624 / DSM 980 / FGSC 10383</strain>
    </source>
</reference>
<dbReference type="eggNOG" id="ENOG502RJ54">
    <property type="taxonomic scope" value="Eukaryota"/>
</dbReference>
<organism evidence="3 4">
    <name type="scientific">Podospora anserina (strain S / ATCC MYA-4624 / DSM 980 / FGSC 10383)</name>
    <name type="common">Pleurage anserina</name>
    <dbReference type="NCBI Taxonomy" id="515849"/>
    <lineage>
        <taxon>Eukaryota</taxon>
        <taxon>Fungi</taxon>
        <taxon>Dikarya</taxon>
        <taxon>Ascomycota</taxon>
        <taxon>Pezizomycotina</taxon>
        <taxon>Sordariomycetes</taxon>
        <taxon>Sordariomycetidae</taxon>
        <taxon>Sordariales</taxon>
        <taxon>Podosporaceae</taxon>
        <taxon>Podospora</taxon>
        <taxon>Podospora anserina</taxon>
    </lineage>
</organism>